<name>A0ABW3C865_9ACTN</name>
<protein>
    <submittedName>
        <fullName evidence="2">RNA-binding protein</fullName>
    </submittedName>
</protein>
<dbReference type="EMBL" id="JBHTIR010000053">
    <property type="protein sequence ID" value="MFD0850690.1"/>
    <property type="molecule type" value="Genomic_DNA"/>
</dbReference>
<comment type="caution">
    <text evidence="2">The sequence shown here is derived from an EMBL/GenBank/DDBJ whole genome shotgun (WGS) entry which is preliminary data.</text>
</comment>
<evidence type="ECO:0000259" key="1">
    <source>
        <dbReference type="Pfam" id="PF15608"/>
    </source>
</evidence>
<sequence>MARTDAGTDLDHIRLLAAERGVPVEDVEPGAIPYACMGLIHPRFSKGAAQ</sequence>
<accession>A0ABW3C865</accession>
<evidence type="ECO:0000313" key="3">
    <source>
        <dbReference type="Proteomes" id="UP001597083"/>
    </source>
</evidence>
<keyword evidence="3" id="KW-1185">Reference proteome</keyword>
<evidence type="ECO:0000313" key="2">
    <source>
        <dbReference type="EMBL" id="MFD0850690.1"/>
    </source>
</evidence>
<organism evidence="2 3">
    <name type="scientific">Actinomadura adrarensis</name>
    <dbReference type="NCBI Taxonomy" id="1819600"/>
    <lineage>
        <taxon>Bacteria</taxon>
        <taxon>Bacillati</taxon>
        <taxon>Actinomycetota</taxon>
        <taxon>Actinomycetes</taxon>
        <taxon>Streptosporangiales</taxon>
        <taxon>Thermomonosporaceae</taxon>
        <taxon>Actinomadura</taxon>
    </lineage>
</organism>
<gene>
    <name evidence="2" type="ORF">ACFQ07_00365</name>
</gene>
<feature type="domain" description="PELOTA RNA-binding" evidence="1">
    <location>
        <begin position="3"/>
        <end position="41"/>
    </location>
</feature>
<dbReference type="InterPro" id="IPR028157">
    <property type="entry name" value="PELOTA_dom"/>
</dbReference>
<dbReference type="Proteomes" id="UP001597083">
    <property type="component" value="Unassembled WGS sequence"/>
</dbReference>
<proteinExistence type="predicted"/>
<reference evidence="3" key="1">
    <citation type="journal article" date="2019" name="Int. J. Syst. Evol. Microbiol.">
        <title>The Global Catalogue of Microorganisms (GCM) 10K type strain sequencing project: providing services to taxonomists for standard genome sequencing and annotation.</title>
        <authorList>
            <consortium name="The Broad Institute Genomics Platform"/>
            <consortium name="The Broad Institute Genome Sequencing Center for Infectious Disease"/>
            <person name="Wu L."/>
            <person name="Ma J."/>
        </authorList>
    </citation>
    <scope>NUCLEOTIDE SEQUENCE [LARGE SCALE GENOMIC DNA]</scope>
    <source>
        <strain evidence="3">JCM 31696</strain>
    </source>
</reference>
<dbReference type="Pfam" id="PF15608">
    <property type="entry name" value="PELOTA_1"/>
    <property type="match status" value="1"/>
</dbReference>